<dbReference type="SMART" id="SM00788">
    <property type="entry name" value="Adenylsucc_synt"/>
    <property type="match status" value="1"/>
</dbReference>
<keyword evidence="2" id="KW-0479">Metal-binding</keyword>
<dbReference type="Gene3D" id="3.40.440.10">
    <property type="entry name" value="Adenylosuccinate Synthetase, subunit A, domain 1"/>
    <property type="match status" value="1"/>
</dbReference>
<proteinExistence type="inferred from homology"/>
<dbReference type="Gene3D" id="3.90.170.10">
    <property type="entry name" value="Adenylosuccinate Synthetase, subunit A, domain 3"/>
    <property type="match status" value="1"/>
</dbReference>
<dbReference type="EMBL" id="JAAITS010000139">
    <property type="protein sequence ID" value="NSG87815.1"/>
    <property type="molecule type" value="Genomic_DNA"/>
</dbReference>
<dbReference type="InterPro" id="IPR042110">
    <property type="entry name" value="Adenylosuccinate_synth_dom2"/>
</dbReference>
<evidence type="ECO:0000256" key="1">
    <source>
        <dbReference type="ARBA" id="ARBA00022598"/>
    </source>
</evidence>
<evidence type="ECO:0000256" key="5">
    <source>
        <dbReference type="ARBA" id="ARBA00022842"/>
    </source>
</evidence>
<dbReference type="InterPro" id="IPR027417">
    <property type="entry name" value="P-loop_NTPase"/>
</dbReference>
<evidence type="ECO:0000313" key="8">
    <source>
        <dbReference type="Proteomes" id="UP001644719"/>
    </source>
</evidence>
<protein>
    <submittedName>
        <fullName evidence="7">Adenylosuccinate synthetase</fullName>
    </submittedName>
</protein>
<keyword evidence="6" id="KW-0342">GTP-binding</keyword>
<evidence type="ECO:0000256" key="4">
    <source>
        <dbReference type="ARBA" id="ARBA00022755"/>
    </source>
</evidence>
<evidence type="ECO:0000256" key="2">
    <source>
        <dbReference type="ARBA" id="ARBA00022723"/>
    </source>
</evidence>
<keyword evidence="5" id="KW-0460">Magnesium</keyword>
<evidence type="ECO:0000256" key="6">
    <source>
        <dbReference type="ARBA" id="ARBA00023134"/>
    </source>
</evidence>
<dbReference type="InterPro" id="IPR001114">
    <property type="entry name" value="Adenylosuccinate_synthetase"/>
</dbReference>
<dbReference type="Gene3D" id="1.10.300.10">
    <property type="entry name" value="Adenylosuccinate Synthetase, subunit A, domain 2"/>
    <property type="match status" value="1"/>
</dbReference>
<dbReference type="PANTHER" id="PTHR11846:SF0">
    <property type="entry name" value="ADENYLOSUCCINATE SYNTHETASE"/>
    <property type="match status" value="1"/>
</dbReference>
<sequence length="394" mass="43083">MLTAVTGINWGDEGKGRVIDLLAEQADVVVRYQGGNNAGHTVVTTQGKFVLNLLPSGILHPGVVCVLGDGMVVDLEHLSQEIHEIEKKGIRVTPDHLKLSKRATVSMPWHKVQDELEENRLAKTGSAFGSTRRGIAYAYSDKYRKKTLRLGDLLHLKEDSVKARLKTMLEAKNLELAGCYHQEPMSYPALLTWCEEQAELFGPYIADTGEYLEQAVSEGKKVVLEAQLGAMRDIDYGIFPYTSSSSTISAYGPIGAGIPGKSLDHVIGVLKAYSTCVGAGPFVAEHAMSDDWEEALRKAGGEYGAATGRPRRIGPFDAVASRYGLKCQNADKIALTKMDVLSSMKEIPVITGYKRDGVIVTDFDPMDELDSYTSVVEMLPGWKCDISGCRTYEE</sequence>
<reference evidence="7 8" key="1">
    <citation type="journal article" date="2020" name="Cell Host Microbe">
        <title>Functional and Genomic Variation between Human-Derived Isolates of Lachnospiraceae Reveals Inter- and Intra-Species Diversity.</title>
        <authorList>
            <person name="Sorbara M.T."/>
            <person name="Littmann E.R."/>
            <person name="Fontana E."/>
            <person name="Moody T.U."/>
            <person name="Kohout C.E."/>
            <person name="Gjonbalaj M."/>
            <person name="Eaton V."/>
            <person name="Seok R."/>
            <person name="Leiner I.M."/>
            <person name="Pamer E.G."/>
        </authorList>
    </citation>
    <scope>NUCLEOTIDE SEQUENCE [LARGE SCALE GENOMIC DNA]</scope>
    <source>
        <strain evidence="7 8">MSK.17.74</strain>
    </source>
</reference>
<keyword evidence="3" id="KW-0547">Nucleotide-binding</keyword>
<dbReference type="Proteomes" id="UP001644719">
    <property type="component" value="Unassembled WGS sequence"/>
</dbReference>
<evidence type="ECO:0000313" key="7">
    <source>
        <dbReference type="EMBL" id="NSG87815.1"/>
    </source>
</evidence>
<organism evidence="7 8">
    <name type="scientific">Blautia faecis</name>
    <dbReference type="NCBI Taxonomy" id="871665"/>
    <lineage>
        <taxon>Bacteria</taxon>
        <taxon>Bacillati</taxon>
        <taxon>Bacillota</taxon>
        <taxon>Clostridia</taxon>
        <taxon>Lachnospirales</taxon>
        <taxon>Lachnospiraceae</taxon>
        <taxon>Blautia</taxon>
    </lineage>
</organism>
<gene>
    <name evidence="7" type="ORF">G5B17_21065</name>
</gene>
<dbReference type="InterPro" id="IPR042109">
    <property type="entry name" value="Adenylosuccinate_synth_dom1"/>
</dbReference>
<comment type="caution">
    <text evidence="7">The sequence shown here is derived from an EMBL/GenBank/DDBJ whole genome shotgun (WGS) entry which is preliminary data.</text>
</comment>
<evidence type="ECO:0000256" key="3">
    <source>
        <dbReference type="ARBA" id="ARBA00022741"/>
    </source>
</evidence>
<keyword evidence="1" id="KW-0436">Ligase</keyword>
<name>A0ABX2HC87_9FIRM</name>
<keyword evidence="8" id="KW-1185">Reference proteome</keyword>
<accession>A0ABX2HC87</accession>
<dbReference type="SUPFAM" id="SSF52540">
    <property type="entry name" value="P-loop containing nucleoside triphosphate hydrolases"/>
    <property type="match status" value="1"/>
</dbReference>
<dbReference type="PANTHER" id="PTHR11846">
    <property type="entry name" value="ADENYLOSUCCINATE SYNTHETASE"/>
    <property type="match status" value="1"/>
</dbReference>
<feature type="non-terminal residue" evidence="7">
    <location>
        <position position="394"/>
    </location>
</feature>
<keyword evidence="4" id="KW-0658">Purine biosynthesis</keyword>
<dbReference type="RefSeq" id="WP_173770486.1">
    <property type="nucleotide sequence ID" value="NZ_JAAITS010000139.1"/>
</dbReference>
<dbReference type="InterPro" id="IPR042111">
    <property type="entry name" value="Adenylosuccinate_synth_dom3"/>
</dbReference>
<dbReference type="Pfam" id="PF00709">
    <property type="entry name" value="Adenylsucc_synt"/>
    <property type="match status" value="1"/>
</dbReference>
<dbReference type="CDD" id="cd03108">
    <property type="entry name" value="AdSS"/>
    <property type="match status" value="1"/>
</dbReference>
<dbReference type="HAMAP" id="MF_00011">
    <property type="entry name" value="Adenylosucc_synth"/>
    <property type="match status" value="1"/>
</dbReference>